<evidence type="ECO:0000256" key="3">
    <source>
        <dbReference type="ARBA" id="ARBA00007337"/>
    </source>
</evidence>
<dbReference type="SUPFAM" id="SSF103657">
    <property type="entry name" value="BAR/IMD domain-like"/>
    <property type="match status" value="1"/>
</dbReference>
<dbReference type="InterPro" id="IPR029064">
    <property type="entry name" value="Ribosomal_eL30-like_sf"/>
</dbReference>
<dbReference type="EMBL" id="JAAECE010000004">
    <property type="protein sequence ID" value="KAF1802110.1"/>
    <property type="molecule type" value="Genomic_DNA"/>
</dbReference>
<evidence type="ECO:0000259" key="9">
    <source>
        <dbReference type="PROSITE" id="PS51021"/>
    </source>
</evidence>
<evidence type="ECO:0000256" key="5">
    <source>
        <dbReference type="ARBA" id="ARBA00023212"/>
    </source>
</evidence>
<dbReference type="InterPro" id="IPR046982">
    <property type="entry name" value="BIN3/RVS161-like"/>
</dbReference>
<dbReference type="InterPro" id="IPR004038">
    <property type="entry name" value="Ribosomal_eL8/eL30/eS12/Gad45"/>
</dbReference>
<dbReference type="GO" id="GO:0006897">
    <property type="term" value="P:endocytosis"/>
    <property type="evidence" value="ECO:0007669"/>
    <property type="project" value="InterPro"/>
</dbReference>
<reference evidence="10 11" key="1">
    <citation type="submission" date="2019-09" db="EMBL/GenBank/DDBJ databases">
        <authorList>
            <consortium name="DOE Joint Genome Institute"/>
            <person name="Mondo S.J."/>
            <person name="Navarro-Mendoza M.I."/>
            <person name="Perez-Arques C."/>
            <person name="Panchal S."/>
            <person name="Nicolas F.E."/>
            <person name="Ganguly P."/>
            <person name="Pangilinan J."/>
            <person name="Grigoriev I."/>
            <person name="Heitman J."/>
            <person name="Sanya K."/>
            <person name="Garre V."/>
        </authorList>
    </citation>
    <scope>NUCLEOTIDE SEQUENCE [LARGE SCALE GENOMIC DNA]</scope>
    <source>
        <strain evidence="10 11">MU402</strain>
    </source>
</reference>
<dbReference type="GO" id="GO:1990528">
    <property type="term" value="C:Rvs161p-Rvs167p complex"/>
    <property type="evidence" value="ECO:0007669"/>
    <property type="project" value="TreeGrafter"/>
</dbReference>
<dbReference type="GO" id="GO:0042254">
    <property type="term" value="P:ribosome biogenesis"/>
    <property type="evidence" value="ECO:0007669"/>
    <property type="project" value="InterPro"/>
</dbReference>
<dbReference type="GO" id="GO:0097320">
    <property type="term" value="P:plasma membrane tubulation"/>
    <property type="evidence" value="ECO:0007669"/>
    <property type="project" value="TreeGrafter"/>
</dbReference>
<dbReference type="InterPro" id="IPR018492">
    <property type="entry name" value="Ribosomal_eL8/Nhp2"/>
</dbReference>
<feature type="compositionally biased region" description="Basic residues" evidence="8">
    <location>
        <begin position="268"/>
        <end position="277"/>
    </location>
</feature>
<dbReference type="GO" id="GO:0043332">
    <property type="term" value="C:mating projection tip"/>
    <property type="evidence" value="ECO:0007669"/>
    <property type="project" value="TreeGrafter"/>
</dbReference>
<dbReference type="PROSITE" id="PS01082">
    <property type="entry name" value="RIBOSOMAL_L7AE"/>
    <property type="match status" value="1"/>
</dbReference>
<feature type="region of interest" description="Disordered" evidence="8">
    <location>
        <begin position="268"/>
        <end position="292"/>
    </location>
</feature>
<keyword evidence="5" id="KW-0206">Cytoskeleton</keyword>
<keyword evidence="6" id="KW-0539">Nucleus</keyword>
<dbReference type="Gene3D" id="3.30.1330.30">
    <property type="match status" value="1"/>
</dbReference>
<gene>
    <name evidence="10" type="ORF">FB192DRAFT_1303889</name>
</gene>
<sequence length="426" mass="48856">MAFLSGIKKNLNRAGTTLKQRTGGGDKTLDNEFEEELERFKSLEKKSEKLSKHAKEYIDSTRAIIASQSRLVQVMEKLYGDNAFNNAALAEYKRAIEALEKESKDNLDPAYQKAVMEPLARFVSYFPEVNEAVKRRNKKLLDYDAQRSKVRKLIDKPVEDPQRLPRAEQEANLAREMYENINTILINDLPKVVDLRVPYLDPVFEALVKSQLIFSQTGYEKLEGMRNYIPPENENDRRVDDVLQQMRELTIYFPSFYFNTHHITMAKEHKKEKKVKPTKMDTSDNEDETPRFQSPIAHPLAEKKLVKKIYKTIKKASKVKHVRRGVKEVGKALRKGEKGLVIIAGDISPLDVISHMPVLCEDSNVPYVFVPSKEQLGEASSTKRPTSVTMIVFGGKNKDTKAAADYKELYDECYAQAKELDEKLVY</sequence>
<dbReference type="GO" id="GO:0003723">
    <property type="term" value="F:RNA binding"/>
    <property type="evidence" value="ECO:0007669"/>
    <property type="project" value="InterPro"/>
</dbReference>
<evidence type="ECO:0000256" key="6">
    <source>
        <dbReference type="ARBA" id="ARBA00023242"/>
    </source>
</evidence>
<dbReference type="Proteomes" id="UP000469890">
    <property type="component" value="Unassembled WGS sequence"/>
</dbReference>
<dbReference type="GO" id="GO:0015629">
    <property type="term" value="C:actin cytoskeleton"/>
    <property type="evidence" value="ECO:0007669"/>
    <property type="project" value="TreeGrafter"/>
</dbReference>
<keyword evidence="7" id="KW-0687">Ribonucleoprotein</keyword>
<evidence type="ECO:0000256" key="4">
    <source>
        <dbReference type="ARBA" id="ARBA00022490"/>
    </source>
</evidence>
<dbReference type="PRINTS" id="PR00883">
    <property type="entry name" value="NUCLEARHMG"/>
</dbReference>
<dbReference type="InterPro" id="IPR004148">
    <property type="entry name" value="BAR_dom"/>
</dbReference>
<dbReference type="InterPro" id="IPR002415">
    <property type="entry name" value="H/ACA_rnp_Nhp2-like"/>
</dbReference>
<name>A0A8H4BHB8_MUCCL</name>
<evidence type="ECO:0000256" key="1">
    <source>
        <dbReference type="ARBA" id="ARBA00004245"/>
    </source>
</evidence>
<dbReference type="GO" id="GO:0005730">
    <property type="term" value="C:nucleolus"/>
    <property type="evidence" value="ECO:0007669"/>
    <property type="project" value="UniProtKB-SubCell"/>
</dbReference>
<dbReference type="PANTHER" id="PTHR47174:SF3">
    <property type="entry name" value="BRIDGING INTEGRATOR 3"/>
    <property type="match status" value="1"/>
</dbReference>
<evidence type="ECO:0000313" key="10">
    <source>
        <dbReference type="EMBL" id="KAF1802110.1"/>
    </source>
</evidence>
<feature type="domain" description="BAR" evidence="9">
    <location>
        <begin position="18"/>
        <end position="238"/>
    </location>
</feature>
<dbReference type="GO" id="GO:0051666">
    <property type="term" value="P:actin cortical patch localization"/>
    <property type="evidence" value="ECO:0007669"/>
    <property type="project" value="InterPro"/>
</dbReference>
<comment type="subcellular location">
    <subcellularLocation>
        <location evidence="1">Cytoplasm</location>
        <location evidence="1">Cytoskeleton</location>
    </subcellularLocation>
    <subcellularLocation>
        <location evidence="2">Nucleus</location>
        <location evidence="2">Nucleolus</location>
    </subcellularLocation>
</comment>
<dbReference type="Pfam" id="PF01248">
    <property type="entry name" value="Ribosomal_L7Ae"/>
    <property type="match status" value="1"/>
</dbReference>
<dbReference type="AlphaFoldDB" id="A0A8H4BHB8"/>
<evidence type="ECO:0000313" key="11">
    <source>
        <dbReference type="Proteomes" id="UP000469890"/>
    </source>
</evidence>
<dbReference type="PROSITE" id="PS51021">
    <property type="entry name" value="BAR"/>
    <property type="match status" value="1"/>
</dbReference>
<keyword evidence="4" id="KW-0963">Cytoplasm</keyword>
<dbReference type="Pfam" id="PF03114">
    <property type="entry name" value="BAR"/>
    <property type="match status" value="1"/>
</dbReference>
<dbReference type="Gene3D" id="1.20.1270.60">
    <property type="entry name" value="Arfaptin homology (AH) domain/BAR domain"/>
    <property type="match status" value="1"/>
</dbReference>
<dbReference type="GO" id="GO:1990904">
    <property type="term" value="C:ribonucleoprotein complex"/>
    <property type="evidence" value="ECO:0007669"/>
    <property type="project" value="UniProtKB-KW"/>
</dbReference>
<comment type="caution">
    <text evidence="10">The sequence shown here is derived from an EMBL/GenBank/DDBJ whole genome shotgun (WGS) entry which is preliminary data.</text>
</comment>
<protein>
    <recommendedName>
        <fullName evidence="9">BAR domain-containing protein</fullName>
    </recommendedName>
</protein>
<dbReference type="GO" id="GO:0031097">
    <property type="term" value="C:medial cortex"/>
    <property type="evidence" value="ECO:0007669"/>
    <property type="project" value="TreeGrafter"/>
</dbReference>
<dbReference type="GO" id="GO:0008289">
    <property type="term" value="F:lipid binding"/>
    <property type="evidence" value="ECO:0007669"/>
    <property type="project" value="TreeGrafter"/>
</dbReference>
<accession>A0A8H4BHB8</accession>
<evidence type="ECO:0000256" key="8">
    <source>
        <dbReference type="SAM" id="MobiDB-lite"/>
    </source>
</evidence>
<organism evidence="10 11">
    <name type="scientific">Mucor circinelloides f. lusitanicus</name>
    <name type="common">Mucor racemosus var. lusitanicus</name>
    <dbReference type="NCBI Taxonomy" id="29924"/>
    <lineage>
        <taxon>Eukaryota</taxon>
        <taxon>Fungi</taxon>
        <taxon>Fungi incertae sedis</taxon>
        <taxon>Mucoromycota</taxon>
        <taxon>Mucoromycotina</taxon>
        <taxon>Mucoromycetes</taxon>
        <taxon>Mucorales</taxon>
        <taxon>Mucorineae</taxon>
        <taxon>Mucoraceae</taxon>
        <taxon>Mucor</taxon>
    </lineage>
</organism>
<comment type="similarity">
    <text evidence="3">Belongs to the eukaryotic ribosomal protein eL8 family.</text>
</comment>
<proteinExistence type="inferred from homology"/>
<dbReference type="InterPro" id="IPR027267">
    <property type="entry name" value="AH/BAR_dom_sf"/>
</dbReference>
<dbReference type="PANTHER" id="PTHR47174">
    <property type="entry name" value="BRIDGING INTEGRATOR 3"/>
    <property type="match status" value="1"/>
</dbReference>
<dbReference type="InterPro" id="IPR004037">
    <property type="entry name" value="Ribosomal_eL8-like_CS"/>
</dbReference>
<dbReference type="SUPFAM" id="SSF55315">
    <property type="entry name" value="L30e-like"/>
    <property type="match status" value="1"/>
</dbReference>
<dbReference type="SMART" id="SM00721">
    <property type="entry name" value="BAR"/>
    <property type="match status" value="1"/>
</dbReference>
<evidence type="ECO:0000256" key="7">
    <source>
        <dbReference type="ARBA" id="ARBA00023274"/>
    </source>
</evidence>
<dbReference type="PRINTS" id="PR00881">
    <property type="entry name" value="L7ARS6FAMILY"/>
</dbReference>
<evidence type="ECO:0000256" key="2">
    <source>
        <dbReference type="ARBA" id="ARBA00004604"/>
    </source>
</evidence>